<evidence type="ECO:0000313" key="1">
    <source>
        <dbReference type="EMBL" id="MSB22488.1"/>
    </source>
</evidence>
<name>A0A6I2R6W8_FLAPL</name>
<reference evidence="1 2" key="1">
    <citation type="journal article" date="2019" name="Nat. Med.">
        <title>A library of human gut bacterial isolates paired with longitudinal multiomics data enables mechanistic microbiome research.</title>
        <authorList>
            <person name="Poyet M."/>
            <person name="Groussin M."/>
            <person name="Gibbons S.M."/>
            <person name="Avila-Pacheco J."/>
            <person name="Jiang X."/>
            <person name="Kearney S.M."/>
            <person name="Perrotta A.R."/>
            <person name="Berdy B."/>
            <person name="Zhao S."/>
            <person name="Lieberman T.D."/>
            <person name="Swanson P.K."/>
            <person name="Smith M."/>
            <person name="Roesemann S."/>
            <person name="Alexander J.E."/>
            <person name="Rich S.A."/>
            <person name="Livny J."/>
            <person name="Vlamakis H."/>
            <person name="Clish C."/>
            <person name="Bullock K."/>
            <person name="Deik A."/>
            <person name="Scott J."/>
            <person name="Pierce K.A."/>
            <person name="Xavier R.J."/>
            <person name="Alm E.J."/>
        </authorList>
    </citation>
    <scope>NUCLEOTIDE SEQUENCE [LARGE SCALE GENOMIC DNA]</scope>
    <source>
        <strain evidence="1 2">BIOML-A2</strain>
    </source>
</reference>
<dbReference type="Proteomes" id="UP000434475">
    <property type="component" value="Unassembled WGS sequence"/>
</dbReference>
<dbReference type="RefSeq" id="WP_055271059.1">
    <property type="nucleotide sequence ID" value="NZ_CP095094.1"/>
</dbReference>
<organism evidence="1 2">
    <name type="scientific">Flavonifractor plautii</name>
    <name type="common">Fusobacterium plautii</name>
    <dbReference type="NCBI Taxonomy" id="292800"/>
    <lineage>
        <taxon>Bacteria</taxon>
        <taxon>Bacillati</taxon>
        <taxon>Bacillota</taxon>
        <taxon>Clostridia</taxon>
        <taxon>Eubacteriales</taxon>
        <taxon>Oscillospiraceae</taxon>
        <taxon>Flavonifractor</taxon>
    </lineage>
</organism>
<evidence type="ECO:0008006" key="3">
    <source>
        <dbReference type="Google" id="ProtNLM"/>
    </source>
</evidence>
<dbReference type="AlphaFoldDB" id="A0A6I2R6W8"/>
<sequence length="141" mass="16310">MSLRADQRDYKNAFKKHYHAYSNWQGTGSNLSRRLILAYCVECGLKYEVMKQECLIQTTDAQGEVKTALGQHDLRKLLKCLKKAGMYKFPAIKTRCGDSVHPEEYHQMCRYCIPPDEQYISAVSKFDHTLEEIAQWIGEGI</sequence>
<comment type="caution">
    <text evidence="1">The sequence shown here is derived from an EMBL/GenBank/DDBJ whole genome shotgun (WGS) entry which is preliminary data.</text>
</comment>
<proteinExistence type="predicted"/>
<evidence type="ECO:0000313" key="2">
    <source>
        <dbReference type="Proteomes" id="UP000434475"/>
    </source>
</evidence>
<dbReference type="EMBL" id="WKPR01000042">
    <property type="protein sequence ID" value="MSB22488.1"/>
    <property type="molecule type" value="Genomic_DNA"/>
</dbReference>
<protein>
    <recommendedName>
        <fullName evidence="3">HEPN domain-containing protein</fullName>
    </recommendedName>
</protein>
<accession>A0A6I2R6W8</accession>
<gene>
    <name evidence="1" type="ORF">GKE97_23795</name>
</gene>